<comment type="caution">
    <text evidence="3">The sequence shown here is derived from an EMBL/GenBank/DDBJ whole genome shotgun (WGS) entry which is preliminary data.</text>
</comment>
<feature type="compositionally biased region" description="Polar residues" evidence="1">
    <location>
        <begin position="293"/>
        <end position="306"/>
    </location>
</feature>
<feature type="region of interest" description="Disordered" evidence="1">
    <location>
        <begin position="260"/>
        <end position="306"/>
    </location>
</feature>
<evidence type="ECO:0000256" key="1">
    <source>
        <dbReference type="SAM" id="MobiDB-lite"/>
    </source>
</evidence>
<reference evidence="3" key="1">
    <citation type="submission" date="2022-08" db="EMBL/GenBank/DDBJ databases">
        <title>A Global Phylogenomic Analysis of the Shiitake Genus Lentinula.</title>
        <authorList>
            <consortium name="DOE Joint Genome Institute"/>
            <person name="Sierra-Patev S."/>
            <person name="Min B."/>
            <person name="Naranjo-Ortiz M."/>
            <person name="Looney B."/>
            <person name="Konkel Z."/>
            <person name="Slot J.C."/>
            <person name="Sakamoto Y."/>
            <person name="Steenwyk J.L."/>
            <person name="Rokas A."/>
            <person name="Carro J."/>
            <person name="Camarero S."/>
            <person name="Ferreira P."/>
            <person name="Molpeceres G."/>
            <person name="Ruiz-Duenas F.J."/>
            <person name="Serrano A."/>
            <person name="Henrissat B."/>
            <person name="Drula E."/>
            <person name="Hughes K.W."/>
            <person name="Mata J.L."/>
            <person name="Ishikawa N.K."/>
            <person name="Vargas-Isla R."/>
            <person name="Ushijima S."/>
            <person name="Smith C.A."/>
            <person name="Ahrendt S."/>
            <person name="Andreopoulos W."/>
            <person name="He G."/>
            <person name="Labutti K."/>
            <person name="Lipzen A."/>
            <person name="Ng V."/>
            <person name="Riley R."/>
            <person name="Sandor L."/>
            <person name="Barry K."/>
            <person name="Martinez A.T."/>
            <person name="Xiao Y."/>
            <person name="Gibbons J.G."/>
            <person name="Terashima K."/>
            <person name="Grigoriev I.V."/>
            <person name="Hibbett D.S."/>
        </authorList>
    </citation>
    <scope>NUCLEOTIDE SEQUENCE</scope>
    <source>
        <strain evidence="3">RHP3577 ss4</strain>
    </source>
</reference>
<name>A0ABQ8VXL6_9AGAR</name>
<dbReference type="EMBL" id="JANVFT010000006">
    <property type="protein sequence ID" value="KAJ4500250.1"/>
    <property type="molecule type" value="Genomic_DNA"/>
</dbReference>
<proteinExistence type="predicted"/>
<gene>
    <name evidence="3" type="ORF">C8R41DRAFT_863258</name>
</gene>
<organism evidence="3 4">
    <name type="scientific">Lentinula lateritia</name>
    <dbReference type="NCBI Taxonomy" id="40482"/>
    <lineage>
        <taxon>Eukaryota</taxon>
        <taxon>Fungi</taxon>
        <taxon>Dikarya</taxon>
        <taxon>Basidiomycota</taxon>
        <taxon>Agaricomycotina</taxon>
        <taxon>Agaricomycetes</taxon>
        <taxon>Agaricomycetidae</taxon>
        <taxon>Agaricales</taxon>
        <taxon>Marasmiineae</taxon>
        <taxon>Omphalotaceae</taxon>
        <taxon>Lentinula</taxon>
    </lineage>
</organism>
<evidence type="ECO:0000259" key="2">
    <source>
        <dbReference type="Pfam" id="PF20149"/>
    </source>
</evidence>
<protein>
    <recommendedName>
        <fullName evidence="2">DUF6532 domain-containing protein</fullName>
    </recommendedName>
</protein>
<evidence type="ECO:0000313" key="3">
    <source>
        <dbReference type="EMBL" id="KAJ4500250.1"/>
    </source>
</evidence>
<sequence>MLQIINKSITYGKLQMILNHEYSPLHTFKIKQMAHACLMEIAERSGHNGENDVCDRLEHGDHDSYSIPLVTYVSRRIGMNVLISRLILQPSFKHLDWQTMWVISKQVYWLADAPTIIPRCPMGWKPFEHPVFASFLREAFFSSTYYGSIVRRNFHLFKSSISEKSEELEVTKGMVALAAAAIHACLHDYSTGMKSSFPALELDGVWSLAIDILEGIESRNHAKYHRLMHKLFVEATGNSMTARDGWCNQQHLDAIDWDAIENSDDDSNGDDHAHVYPSPVGDSDNVALAHSGTEASTAPALTTIST</sequence>
<dbReference type="InterPro" id="IPR045341">
    <property type="entry name" value="DUF6532"/>
</dbReference>
<accession>A0ABQ8VXL6</accession>
<feature type="domain" description="DUF6532" evidence="2">
    <location>
        <begin position="125"/>
        <end position="199"/>
    </location>
</feature>
<keyword evidence="4" id="KW-1185">Reference proteome</keyword>
<dbReference type="Pfam" id="PF20149">
    <property type="entry name" value="DUF6532"/>
    <property type="match status" value="1"/>
</dbReference>
<evidence type="ECO:0000313" key="4">
    <source>
        <dbReference type="Proteomes" id="UP001150217"/>
    </source>
</evidence>
<dbReference type="Proteomes" id="UP001150217">
    <property type="component" value="Unassembled WGS sequence"/>
</dbReference>